<keyword evidence="3" id="KW-1185">Reference proteome</keyword>
<feature type="region of interest" description="Disordered" evidence="1">
    <location>
        <begin position="163"/>
        <end position="186"/>
    </location>
</feature>
<accession>A0A6A4W3F2</accession>
<dbReference type="Proteomes" id="UP000440578">
    <property type="component" value="Unassembled WGS sequence"/>
</dbReference>
<reference evidence="2 3" key="1">
    <citation type="submission" date="2019-07" db="EMBL/GenBank/DDBJ databases">
        <title>Draft genome assembly of a fouling barnacle, Amphibalanus amphitrite (Darwin, 1854): The first reference genome for Thecostraca.</title>
        <authorList>
            <person name="Kim W."/>
        </authorList>
    </citation>
    <scope>NUCLEOTIDE SEQUENCE [LARGE SCALE GENOMIC DNA]</scope>
    <source>
        <strain evidence="2">SNU_AA5</strain>
        <tissue evidence="2">Soma without cirri and trophi</tissue>
    </source>
</reference>
<dbReference type="PANTHER" id="PTHR33198:SF20">
    <property type="entry name" value="RETROTRANSPOSON GAG DOMAIN-CONTAINING PROTEIN"/>
    <property type="match status" value="1"/>
</dbReference>
<name>A0A6A4W3F2_AMPAM</name>
<evidence type="ECO:0000313" key="2">
    <source>
        <dbReference type="EMBL" id="KAF0298314.1"/>
    </source>
</evidence>
<organism evidence="2 3">
    <name type="scientific">Amphibalanus amphitrite</name>
    <name type="common">Striped barnacle</name>
    <name type="synonym">Balanus amphitrite</name>
    <dbReference type="NCBI Taxonomy" id="1232801"/>
    <lineage>
        <taxon>Eukaryota</taxon>
        <taxon>Metazoa</taxon>
        <taxon>Ecdysozoa</taxon>
        <taxon>Arthropoda</taxon>
        <taxon>Crustacea</taxon>
        <taxon>Multicrustacea</taxon>
        <taxon>Cirripedia</taxon>
        <taxon>Thoracica</taxon>
        <taxon>Thoracicalcarea</taxon>
        <taxon>Balanomorpha</taxon>
        <taxon>Balanoidea</taxon>
        <taxon>Balanidae</taxon>
        <taxon>Amphibalaninae</taxon>
        <taxon>Amphibalanus</taxon>
    </lineage>
</organism>
<dbReference type="PANTHER" id="PTHR33198">
    <property type="entry name" value="ANK_REP_REGION DOMAIN-CONTAINING PROTEIN-RELATED"/>
    <property type="match status" value="1"/>
</dbReference>
<evidence type="ECO:0000256" key="1">
    <source>
        <dbReference type="SAM" id="MobiDB-lite"/>
    </source>
</evidence>
<evidence type="ECO:0000313" key="3">
    <source>
        <dbReference type="Proteomes" id="UP000440578"/>
    </source>
</evidence>
<dbReference type="AlphaFoldDB" id="A0A6A4W3F2"/>
<gene>
    <name evidence="2" type="ORF">FJT64_004326</name>
</gene>
<protein>
    <submittedName>
        <fullName evidence="2">Uncharacterized protein</fullName>
    </submittedName>
</protein>
<dbReference type="EMBL" id="VIIS01001437">
    <property type="protein sequence ID" value="KAF0298314.1"/>
    <property type="molecule type" value="Genomic_DNA"/>
</dbReference>
<sequence length="265" mass="29362">MLLHLVGPDIADISESLPDETEDGQVDEFVRLKGKLTLYLVPVRNVVAERGKFEKMTMEADENLEGFLGRLRTQVMHCGYTTAEIDQQLRDRCVLGSSGELQRRLVREAALKGTDLTLQDIRKTARAHQDVLDLTAQLGECQRRQRWPRTQFRRCGCRSDRRPAGRLGTQAPVSGAGRPDIGSATVQRPEPCRVHATATVRATATVQLAKRSAAGAWERPAHERRVRLVAAEEEQTDGDGDAWLVNTVEASAAEPEMKTVTVNGQ</sequence>
<proteinExistence type="predicted"/>
<comment type="caution">
    <text evidence="2">The sequence shown here is derived from an EMBL/GenBank/DDBJ whole genome shotgun (WGS) entry which is preliminary data.</text>
</comment>